<reference evidence="13 14" key="1">
    <citation type="submission" date="2018-12" db="EMBL/GenBank/DDBJ databases">
        <title>Sequencing of bacterial isolates from soil warming experiment in Harvard Forest, Massachusetts, USA.</title>
        <authorList>
            <person name="Deangelis K."/>
        </authorList>
    </citation>
    <scope>NUCLEOTIDE SEQUENCE [LARGE SCALE GENOMIC DNA]</scope>
    <source>
        <strain evidence="13 14">EB153</strain>
    </source>
</reference>
<dbReference type="SUPFAM" id="SSF47384">
    <property type="entry name" value="Homodimeric domain of signal transducing histidine kinase"/>
    <property type="match status" value="1"/>
</dbReference>
<evidence type="ECO:0000256" key="2">
    <source>
        <dbReference type="ARBA" id="ARBA00004370"/>
    </source>
</evidence>
<evidence type="ECO:0000256" key="7">
    <source>
        <dbReference type="ARBA" id="ARBA00022777"/>
    </source>
</evidence>
<dbReference type="AlphaFoldDB" id="A0A3R9PQ89"/>
<dbReference type="InterPro" id="IPR005467">
    <property type="entry name" value="His_kinase_dom"/>
</dbReference>
<evidence type="ECO:0000313" key="14">
    <source>
        <dbReference type="Proteomes" id="UP000269669"/>
    </source>
</evidence>
<dbReference type="InterPro" id="IPR036097">
    <property type="entry name" value="HisK_dim/P_sf"/>
</dbReference>
<evidence type="ECO:0000256" key="11">
    <source>
        <dbReference type="SAM" id="Phobius"/>
    </source>
</evidence>
<feature type="transmembrane region" description="Helical" evidence="11">
    <location>
        <begin position="12"/>
        <end position="31"/>
    </location>
</feature>
<evidence type="ECO:0000256" key="6">
    <source>
        <dbReference type="ARBA" id="ARBA00022692"/>
    </source>
</evidence>
<dbReference type="InterPro" id="IPR036890">
    <property type="entry name" value="HATPase_C_sf"/>
</dbReference>
<evidence type="ECO:0000256" key="9">
    <source>
        <dbReference type="ARBA" id="ARBA00023136"/>
    </source>
</evidence>
<comment type="catalytic activity">
    <reaction evidence="1">
        <text>ATP + protein L-histidine = ADP + protein N-phospho-L-histidine.</text>
        <dbReference type="EC" id="2.7.13.3"/>
    </reaction>
</comment>
<dbReference type="InterPro" id="IPR003661">
    <property type="entry name" value="HisK_dim/P_dom"/>
</dbReference>
<evidence type="ECO:0000256" key="3">
    <source>
        <dbReference type="ARBA" id="ARBA00012438"/>
    </source>
</evidence>
<dbReference type="InterPro" id="IPR050428">
    <property type="entry name" value="TCS_sensor_his_kinase"/>
</dbReference>
<dbReference type="RefSeq" id="WP_125484184.1">
    <property type="nucleotide sequence ID" value="NZ_RSDW01000001.1"/>
</dbReference>
<name>A0A3R9PQ89_9BACT</name>
<protein>
    <recommendedName>
        <fullName evidence="3">histidine kinase</fullName>
        <ecNumber evidence="3">2.7.13.3</ecNumber>
    </recommendedName>
</protein>
<feature type="transmembrane region" description="Helical" evidence="11">
    <location>
        <begin position="169"/>
        <end position="191"/>
    </location>
</feature>
<dbReference type="InterPro" id="IPR004358">
    <property type="entry name" value="Sig_transdc_His_kin-like_C"/>
</dbReference>
<feature type="compositionally biased region" description="Basic and acidic residues" evidence="10">
    <location>
        <begin position="102"/>
        <end position="111"/>
    </location>
</feature>
<dbReference type="InterPro" id="IPR003594">
    <property type="entry name" value="HATPase_dom"/>
</dbReference>
<organism evidence="13 14">
    <name type="scientific">Edaphobacter aggregans</name>
    <dbReference type="NCBI Taxonomy" id="570835"/>
    <lineage>
        <taxon>Bacteria</taxon>
        <taxon>Pseudomonadati</taxon>
        <taxon>Acidobacteriota</taxon>
        <taxon>Terriglobia</taxon>
        <taxon>Terriglobales</taxon>
        <taxon>Acidobacteriaceae</taxon>
        <taxon>Edaphobacter</taxon>
    </lineage>
</organism>
<dbReference type="FunFam" id="3.30.565.10:FF:000006">
    <property type="entry name" value="Sensor histidine kinase WalK"/>
    <property type="match status" value="1"/>
</dbReference>
<comment type="caution">
    <text evidence="13">The sequence shown here is derived from an EMBL/GenBank/DDBJ whole genome shotgun (WGS) entry which is preliminary data.</text>
</comment>
<keyword evidence="14" id="KW-1185">Reference proteome</keyword>
<dbReference type="GO" id="GO:0000155">
    <property type="term" value="F:phosphorelay sensor kinase activity"/>
    <property type="evidence" value="ECO:0007669"/>
    <property type="project" value="InterPro"/>
</dbReference>
<feature type="region of interest" description="Disordered" evidence="10">
    <location>
        <begin position="88"/>
        <end position="111"/>
    </location>
</feature>
<dbReference type="Proteomes" id="UP000269669">
    <property type="component" value="Unassembled WGS sequence"/>
</dbReference>
<evidence type="ECO:0000256" key="4">
    <source>
        <dbReference type="ARBA" id="ARBA00022553"/>
    </source>
</evidence>
<dbReference type="Pfam" id="PF02518">
    <property type="entry name" value="HATPase_c"/>
    <property type="match status" value="1"/>
</dbReference>
<gene>
    <name evidence="13" type="ORF">EDE15_0936</name>
</gene>
<keyword evidence="8 11" id="KW-1133">Transmembrane helix</keyword>
<dbReference type="OrthoDB" id="9813151at2"/>
<evidence type="ECO:0000256" key="10">
    <source>
        <dbReference type="SAM" id="MobiDB-lite"/>
    </source>
</evidence>
<feature type="domain" description="Histidine kinase" evidence="12">
    <location>
        <begin position="254"/>
        <end position="471"/>
    </location>
</feature>
<dbReference type="SUPFAM" id="SSF55874">
    <property type="entry name" value="ATPase domain of HSP90 chaperone/DNA topoisomerase II/histidine kinase"/>
    <property type="match status" value="1"/>
</dbReference>
<evidence type="ECO:0000256" key="8">
    <source>
        <dbReference type="ARBA" id="ARBA00022989"/>
    </source>
</evidence>
<keyword evidence="7 13" id="KW-0418">Kinase</keyword>
<proteinExistence type="predicted"/>
<dbReference type="PANTHER" id="PTHR45436">
    <property type="entry name" value="SENSOR HISTIDINE KINASE YKOH"/>
    <property type="match status" value="1"/>
</dbReference>
<keyword evidence="4" id="KW-0597">Phosphoprotein</keyword>
<keyword evidence="5" id="KW-0808">Transferase</keyword>
<keyword evidence="9 11" id="KW-0472">Membrane</keyword>
<evidence type="ECO:0000259" key="12">
    <source>
        <dbReference type="PROSITE" id="PS50109"/>
    </source>
</evidence>
<dbReference type="SMART" id="SM00388">
    <property type="entry name" value="HisKA"/>
    <property type="match status" value="1"/>
</dbReference>
<evidence type="ECO:0000256" key="1">
    <source>
        <dbReference type="ARBA" id="ARBA00000085"/>
    </source>
</evidence>
<dbReference type="Gene3D" id="1.10.287.130">
    <property type="match status" value="1"/>
</dbReference>
<evidence type="ECO:0000313" key="13">
    <source>
        <dbReference type="EMBL" id="RSL15447.1"/>
    </source>
</evidence>
<comment type="subcellular location">
    <subcellularLocation>
        <location evidence="2">Membrane</location>
    </subcellularLocation>
</comment>
<accession>A0A3R9PQ89</accession>
<dbReference type="EMBL" id="RSDW01000001">
    <property type="protein sequence ID" value="RSL15447.1"/>
    <property type="molecule type" value="Genomic_DNA"/>
</dbReference>
<dbReference type="CDD" id="cd00082">
    <property type="entry name" value="HisKA"/>
    <property type="match status" value="1"/>
</dbReference>
<dbReference type="CDD" id="cd00075">
    <property type="entry name" value="HATPase"/>
    <property type="match status" value="1"/>
</dbReference>
<keyword evidence="6 11" id="KW-0812">Transmembrane</keyword>
<dbReference type="PANTHER" id="PTHR45436:SF5">
    <property type="entry name" value="SENSOR HISTIDINE KINASE TRCS"/>
    <property type="match status" value="1"/>
</dbReference>
<dbReference type="Gene3D" id="3.30.565.10">
    <property type="entry name" value="Histidine kinase-like ATPase, C-terminal domain"/>
    <property type="match status" value="1"/>
</dbReference>
<sequence>MKSRSIVRRLIITILLLELVSVVALSTVALFHERHERFMAFDVTLRGHADSLLGAIQEDEHDNLVIDKTGLNVPPRDVFHVQDETGAIIGQSPNWGEGPSSRTEEHRRDPHSPEGFFSLILNGGHYRAIRTSATRVIDPDEKGGGERHKFTIIYASPTHRLWHGILEEVAFYATTSLLLLAVTGIAMIWLLNRGMAPLRELAAKASTVSATSWTFEPSDEVLATKELSPLARTIQAVLKNLEYSFTQQRRFVSDAAHELKTAVAVVQSSIQVLALKPRTVEEYQHGLNQCHTDSVRMEEIVGKMLTLARVEREPSPHEPAPQTDLSESLRRTADQLASVAEISGITIQLPHLDAAPVQLSPQDAEVLCSNLLLNSIQHSNPNSQITATITKQETQIELKIEDQGKGIDPEALPFVFERFYRSDPSRNRQTGGTGLGLAICKAIVEAAHGQITMTSTLNIGTTATVNLPIAGSAGL</sequence>
<dbReference type="EC" id="2.7.13.3" evidence="3"/>
<dbReference type="GO" id="GO:0005886">
    <property type="term" value="C:plasma membrane"/>
    <property type="evidence" value="ECO:0007669"/>
    <property type="project" value="TreeGrafter"/>
</dbReference>
<dbReference type="PROSITE" id="PS50109">
    <property type="entry name" value="HIS_KIN"/>
    <property type="match status" value="1"/>
</dbReference>
<dbReference type="Pfam" id="PF00512">
    <property type="entry name" value="HisKA"/>
    <property type="match status" value="1"/>
</dbReference>
<dbReference type="SMART" id="SM00387">
    <property type="entry name" value="HATPase_c"/>
    <property type="match status" value="1"/>
</dbReference>
<evidence type="ECO:0000256" key="5">
    <source>
        <dbReference type="ARBA" id="ARBA00022679"/>
    </source>
</evidence>
<dbReference type="PRINTS" id="PR00344">
    <property type="entry name" value="BCTRLSENSOR"/>
</dbReference>